<dbReference type="InterPro" id="IPR016181">
    <property type="entry name" value="Acyl_CoA_acyltransferase"/>
</dbReference>
<evidence type="ECO:0000259" key="1">
    <source>
        <dbReference type="PROSITE" id="PS51186"/>
    </source>
</evidence>
<dbReference type="EMBL" id="BAAADO010000008">
    <property type="protein sequence ID" value="GAA0501734.1"/>
    <property type="molecule type" value="Genomic_DNA"/>
</dbReference>
<dbReference type="Proteomes" id="UP001500880">
    <property type="component" value="Unassembled WGS sequence"/>
</dbReference>
<organism evidence="2 3">
    <name type="scientific">Salinibacillus aidingensis</name>
    <dbReference type="NCBI Taxonomy" id="237684"/>
    <lineage>
        <taxon>Bacteria</taxon>
        <taxon>Bacillati</taxon>
        <taxon>Bacillota</taxon>
        <taxon>Bacilli</taxon>
        <taxon>Bacillales</taxon>
        <taxon>Bacillaceae</taxon>
        <taxon>Salinibacillus</taxon>
    </lineage>
</organism>
<keyword evidence="3" id="KW-1185">Reference proteome</keyword>
<evidence type="ECO:0000313" key="3">
    <source>
        <dbReference type="Proteomes" id="UP001500880"/>
    </source>
</evidence>
<proteinExistence type="predicted"/>
<dbReference type="SUPFAM" id="SSF55729">
    <property type="entry name" value="Acyl-CoA N-acyltransferases (Nat)"/>
    <property type="match status" value="1"/>
</dbReference>
<reference evidence="2 3" key="1">
    <citation type="journal article" date="2019" name="Int. J. Syst. Evol. Microbiol.">
        <title>The Global Catalogue of Microorganisms (GCM) 10K type strain sequencing project: providing services to taxonomists for standard genome sequencing and annotation.</title>
        <authorList>
            <consortium name="The Broad Institute Genomics Platform"/>
            <consortium name="The Broad Institute Genome Sequencing Center for Infectious Disease"/>
            <person name="Wu L."/>
            <person name="Ma J."/>
        </authorList>
    </citation>
    <scope>NUCLEOTIDE SEQUENCE [LARGE SCALE GENOMIC DNA]</scope>
    <source>
        <strain evidence="2 3">JCM 12389</strain>
    </source>
</reference>
<accession>A0ABN1BPA4</accession>
<sequence length="183" mass="21229">MLEFLEELFKTSKITPLKKSGNLKYEAQYQKQLIIDNGFEVVNVFEDNQSIIVLYRHFYEDTPKEEETNIILSLRVITKSGVKHPDPTIKAFFNDIFSEINLADIDIKEHMSNEGYGSILLNNLIKIAIKRNVSMISGWISSVDEDHIERLLYFYKKHGFEVVLKETGNKTNNIGDLVWINNN</sequence>
<protein>
    <recommendedName>
        <fullName evidence="1">N-acetyltransferase domain-containing protein</fullName>
    </recommendedName>
</protein>
<dbReference type="RefSeq" id="WP_343843177.1">
    <property type="nucleotide sequence ID" value="NZ_BAAADO010000008.1"/>
</dbReference>
<dbReference type="PROSITE" id="PS51186">
    <property type="entry name" value="GNAT"/>
    <property type="match status" value="1"/>
</dbReference>
<dbReference type="Gene3D" id="3.40.630.30">
    <property type="match status" value="1"/>
</dbReference>
<evidence type="ECO:0000313" key="2">
    <source>
        <dbReference type="EMBL" id="GAA0501734.1"/>
    </source>
</evidence>
<name>A0ABN1BPA4_9BACI</name>
<comment type="caution">
    <text evidence="2">The sequence shown here is derived from an EMBL/GenBank/DDBJ whole genome shotgun (WGS) entry which is preliminary data.</text>
</comment>
<gene>
    <name evidence="2" type="ORF">GCM10008986_31540</name>
</gene>
<feature type="domain" description="N-acetyltransferase" evidence="1">
    <location>
        <begin position="39"/>
        <end position="183"/>
    </location>
</feature>
<dbReference type="InterPro" id="IPR000182">
    <property type="entry name" value="GNAT_dom"/>
</dbReference>